<evidence type="ECO:0000259" key="1">
    <source>
        <dbReference type="Pfam" id="PF20586"/>
    </source>
</evidence>
<accession>A0A510HH39</accession>
<evidence type="ECO:0000313" key="3">
    <source>
        <dbReference type="Proteomes" id="UP000318065"/>
    </source>
</evidence>
<proteinExistence type="predicted"/>
<dbReference type="RefSeq" id="WP_143527314.1">
    <property type="nucleotide sequence ID" value="NZ_AP019791.1"/>
</dbReference>
<dbReference type="EMBL" id="AP019791">
    <property type="protein sequence ID" value="BBL79290.1"/>
    <property type="molecule type" value="Genomic_DNA"/>
</dbReference>
<gene>
    <name evidence="2" type="ORF">RxyAA322_11440</name>
</gene>
<feature type="domain" description="DUF6788" evidence="1">
    <location>
        <begin position="68"/>
        <end position="102"/>
    </location>
</feature>
<dbReference type="Pfam" id="PF20586">
    <property type="entry name" value="DUF6788"/>
    <property type="match status" value="1"/>
</dbReference>
<sequence>MDVEAIIFGLERLARGQLERVEAALKRRLRELGAEGTVGSGGQPVSGVMEYRPHADGMLQAEVRYHVRKDGSVKKQGPYWYFRYHEGGRQKKLYLGRTDDPEGALARKRAEA</sequence>
<keyword evidence="3" id="KW-1185">Reference proteome</keyword>
<dbReference type="InterPro" id="IPR046738">
    <property type="entry name" value="DUF6788"/>
</dbReference>
<organism evidence="2 3">
    <name type="scientific">Rubrobacter xylanophilus</name>
    <dbReference type="NCBI Taxonomy" id="49319"/>
    <lineage>
        <taxon>Bacteria</taxon>
        <taxon>Bacillati</taxon>
        <taxon>Actinomycetota</taxon>
        <taxon>Rubrobacteria</taxon>
        <taxon>Rubrobacterales</taxon>
        <taxon>Rubrobacteraceae</taxon>
        <taxon>Rubrobacter</taxon>
    </lineage>
</organism>
<protein>
    <recommendedName>
        <fullName evidence="1">DUF6788 domain-containing protein</fullName>
    </recommendedName>
</protein>
<name>A0A510HH39_9ACTN</name>
<reference evidence="2" key="1">
    <citation type="journal article" date="2019" name="Microbiol. Resour. Announc.">
        <title>Complete Genome Sequence of Rubrobacter xylanophilus Strain AA3-22, Isolated from Arima Onsen in Japan.</title>
        <authorList>
            <person name="Tomariguchi N."/>
            <person name="Miyazaki K."/>
        </authorList>
    </citation>
    <scope>NUCLEOTIDE SEQUENCE [LARGE SCALE GENOMIC DNA]</scope>
    <source>
        <strain evidence="2">AA3-22</strain>
    </source>
</reference>
<dbReference type="Proteomes" id="UP000318065">
    <property type="component" value="Chromosome"/>
</dbReference>
<evidence type="ECO:0000313" key="2">
    <source>
        <dbReference type="EMBL" id="BBL79290.1"/>
    </source>
</evidence>
<dbReference type="OrthoDB" id="5244550at2"/>
<dbReference type="AlphaFoldDB" id="A0A510HH39"/>